<comment type="catalytic activity">
    <reaction evidence="8">
        <text>L-glutamate + ATP = L-glutamyl 5-phosphate + ADP</text>
        <dbReference type="Rhea" id="RHEA:14877"/>
        <dbReference type="ChEBI" id="CHEBI:29985"/>
        <dbReference type="ChEBI" id="CHEBI:30616"/>
        <dbReference type="ChEBI" id="CHEBI:58274"/>
        <dbReference type="ChEBI" id="CHEBI:456216"/>
        <dbReference type="EC" id="2.7.2.11"/>
    </reaction>
</comment>
<comment type="similarity">
    <text evidence="8">Belongs to the glutamate 5-kinase family.</text>
</comment>
<keyword evidence="4 8" id="KW-0808">Transferase</keyword>
<organism evidence="10 11">
    <name type="scientific">Zobellia amurskyensis</name>
    <dbReference type="NCBI Taxonomy" id="248905"/>
    <lineage>
        <taxon>Bacteria</taxon>
        <taxon>Pseudomonadati</taxon>
        <taxon>Bacteroidota</taxon>
        <taxon>Flavobacteriia</taxon>
        <taxon>Flavobacteriales</taxon>
        <taxon>Flavobacteriaceae</taxon>
        <taxon>Zobellia</taxon>
    </lineage>
</organism>
<comment type="caution">
    <text evidence="10">The sequence shown here is derived from an EMBL/GenBank/DDBJ whole genome shotgun (WGS) entry which is preliminary data.</text>
</comment>
<comment type="subcellular location">
    <subcellularLocation>
        <location evidence="8">Cytoplasm</location>
    </subcellularLocation>
</comment>
<evidence type="ECO:0000256" key="6">
    <source>
        <dbReference type="ARBA" id="ARBA00022777"/>
    </source>
</evidence>
<evidence type="ECO:0000256" key="8">
    <source>
        <dbReference type="HAMAP-Rule" id="MF_00456"/>
    </source>
</evidence>
<dbReference type="InterPro" id="IPR011529">
    <property type="entry name" value="Glu_5kinase"/>
</dbReference>
<comment type="function">
    <text evidence="8">Catalyzes the transfer of a phosphate group to glutamate to form L-glutamate 5-phosphate.</text>
</comment>
<dbReference type="InterPro" id="IPR001048">
    <property type="entry name" value="Asp/Glu/Uridylate_kinase"/>
</dbReference>
<keyword evidence="5 8" id="KW-0547">Nucleotide-binding</keyword>
<feature type="domain" description="Aspartate/glutamate/uridylate kinase" evidence="9">
    <location>
        <begin position="3"/>
        <end position="231"/>
    </location>
</feature>
<dbReference type="GO" id="GO:0004349">
    <property type="term" value="F:glutamate 5-kinase activity"/>
    <property type="evidence" value="ECO:0007669"/>
    <property type="project" value="UniProtKB-UniRule"/>
</dbReference>
<evidence type="ECO:0000259" key="9">
    <source>
        <dbReference type="Pfam" id="PF00696"/>
    </source>
</evidence>
<dbReference type="EC" id="2.7.2.11" evidence="8"/>
<dbReference type="AlphaFoldDB" id="A0A7X3D0R9"/>
<evidence type="ECO:0000256" key="7">
    <source>
        <dbReference type="ARBA" id="ARBA00022840"/>
    </source>
</evidence>
<comment type="pathway">
    <text evidence="8">Amino-acid biosynthesis; L-proline biosynthesis; L-glutamate 5-semialdehyde from L-glutamate: step 1/2.</text>
</comment>
<dbReference type="RefSeq" id="WP_155598872.1">
    <property type="nucleotide sequence ID" value="NZ_RCNR01000005.1"/>
</dbReference>
<feature type="binding site" evidence="8">
    <location>
        <position position="8"/>
    </location>
    <ligand>
        <name>ATP</name>
        <dbReference type="ChEBI" id="CHEBI:30616"/>
    </ligand>
</feature>
<dbReference type="HAMAP" id="MF_00456">
    <property type="entry name" value="ProB"/>
    <property type="match status" value="1"/>
</dbReference>
<keyword evidence="7 8" id="KW-0067">ATP-binding</keyword>
<dbReference type="PRINTS" id="PR00474">
    <property type="entry name" value="GLU5KINASE"/>
</dbReference>
<feature type="binding site" evidence="8">
    <location>
        <position position="47"/>
    </location>
    <ligand>
        <name>substrate</name>
    </ligand>
</feature>
<reference evidence="10 11" key="1">
    <citation type="journal article" date="2019" name="Mar. Drugs">
        <title>Comparative Genomics and CAZyme Genome Repertoires of Marine Zobellia amurskyensis KMM 3526(T) and Zobellia laminariae KMM 3676(T).</title>
        <authorList>
            <person name="Chernysheva N."/>
            <person name="Bystritskaya E."/>
            <person name="Stenkova A."/>
            <person name="Golovkin I."/>
            <person name="Nedashkovskaya O."/>
            <person name="Isaeva M."/>
        </authorList>
    </citation>
    <scope>NUCLEOTIDE SEQUENCE [LARGE SCALE GENOMIC DNA]</scope>
    <source>
        <strain evidence="10 11">KMM 3526</strain>
    </source>
</reference>
<dbReference type="NCBIfam" id="TIGR01027">
    <property type="entry name" value="proB"/>
    <property type="match status" value="1"/>
</dbReference>
<dbReference type="EMBL" id="RCNR01000005">
    <property type="protein sequence ID" value="MUH34910.1"/>
    <property type="molecule type" value="Genomic_DNA"/>
</dbReference>
<keyword evidence="3 8" id="KW-0641">Proline biosynthesis</keyword>
<dbReference type="InterPro" id="IPR005715">
    <property type="entry name" value="Glu_5kinase/COase_Synthase"/>
</dbReference>
<evidence type="ECO:0000256" key="1">
    <source>
        <dbReference type="ARBA" id="ARBA00022490"/>
    </source>
</evidence>
<keyword evidence="1 8" id="KW-0963">Cytoplasm</keyword>
<dbReference type="FunFam" id="3.40.1160.10:FF:000006">
    <property type="entry name" value="Glutamate 5-kinase"/>
    <property type="match status" value="1"/>
</dbReference>
<evidence type="ECO:0000256" key="5">
    <source>
        <dbReference type="ARBA" id="ARBA00022741"/>
    </source>
</evidence>
<keyword evidence="11" id="KW-1185">Reference proteome</keyword>
<dbReference type="PANTHER" id="PTHR43654:SF1">
    <property type="entry name" value="ISOPENTENYL PHOSPHATE KINASE"/>
    <property type="match status" value="1"/>
</dbReference>
<protein>
    <recommendedName>
        <fullName evidence="8">Glutamate 5-kinase</fullName>
        <ecNumber evidence="8">2.7.2.11</ecNumber>
    </recommendedName>
    <alternativeName>
        <fullName evidence="8">Gamma-glutamyl kinase</fullName>
        <shortName evidence="8">GK</shortName>
    </alternativeName>
</protein>
<dbReference type="UniPathway" id="UPA00098">
    <property type="reaction ID" value="UER00359"/>
</dbReference>
<feature type="binding site" evidence="8">
    <location>
        <begin position="207"/>
        <end position="213"/>
    </location>
    <ligand>
        <name>ATP</name>
        <dbReference type="ChEBI" id="CHEBI:30616"/>
    </ligand>
</feature>
<dbReference type="Gene3D" id="3.40.1160.10">
    <property type="entry name" value="Acetylglutamate kinase-like"/>
    <property type="match status" value="2"/>
</dbReference>
<dbReference type="OrthoDB" id="9804434at2"/>
<dbReference type="PANTHER" id="PTHR43654">
    <property type="entry name" value="GLUTAMATE 5-KINASE"/>
    <property type="match status" value="1"/>
</dbReference>
<dbReference type="GO" id="GO:0005524">
    <property type="term" value="F:ATP binding"/>
    <property type="evidence" value="ECO:0007669"/>
    <property type="project" value="UniProtKB-KW"/>
</dbReference>
<evidence type="ECO:0000313" key="11">
    <source>
        <dbReference type="Proteomes" id="UP000540519"/>
    </source>
</evidence>
<dbReference type="Proteomes" id="UP000540519">
    <property type="component" value="Unassembled WGS sequence"/>
</dbReference>
<sequence length="262" mass="28417">MKKRILLKIGSNTLTKETDQISRGKIEDIGRQIASLKEDYEFIIVSSGAIAAAKQFVKLEHNGEDINVKQALAAIGQPHLMRMFQESFRELGLFSAQCLLSYSDFENPKSKANIKNTIDILVSNNFIPIINENDTVAADEIQFGDNDKLAALTAALLKADLLMIATNTDGIYTKISIENGKPETISEVLGVSSLQQEVSSGKSSHGTGGMQSKVEAATIAQNAGIETWIVNGLNDSFITDAFSGSGNHTKIKTKNGHFSEDH</sequence>
<keyword evidence="2 8" id="KW-0028">Amino-acid biosynthesis</keyword>
<evidence type="ECO:0000313" key="10">
    <source>
        <dbReference type="EMBL" id="MUH34910.1"/>
    </source>
</evidence>
<dbReference type="PIRSF" id="PIRSF000729">
    <property type="entry name" value="GK"/>
    <property type="match status" value="1"/>
</dbReference>
<name>A0A7X3D0R9_9FLAO</name>
<dbReference type="InterPro" id="IPR036393">
    <property type="entry name" value="AceGlu_kinase-like_sf"/>
</dbReference>
<comment type="caution">
    <text evidence="8">Lacks conserved residue(s) required for the propagation of feature annotation.</text>
</comment>
<evidence type="ECO:0000256" key="2">
    <source>
        <dbReference type="ARBA" id="ARBA00022605"/>
    </source>
</evidence>
<feature type="binding site" evidence="8">
    <location>
        <position position="146"/>
    </location>
    <ligand>
        <name>substrate</name>
    </ligand>
</feature>
<keyword evidence="6 8" id="KW-0418">Kinase</keyword>
<gene>
    <name evidence="8 10" type="primary">proB</name>
    <name evidence="10" type="ORF">D9O36_03575</name>
</gene>
<dbReference type="SUPFAM" id="SSF53633">
    <property type="entry name" value="Carbamate kinase-like"/>
    <property type="match status" value="1"/>
</dbReference>
<dbReference type="Pfam" id="PF00696">
    <property type="entry name" value="AA_kinase"/>
    <property type="match status" value="1"/>
</dbReference>
<evidence type="ECO:0000256" key="4">
    <source>
        <dbReference type="ARBA" id="ARBA00022679"/>
    </source>
</evidence>
<dbReference type="PROSITE" id="PS00902">
    <property type="entry name" value="GLUTAMATE_5_KINASE"/>
    <property type="match status" value="1"/>
</dbReference>
<evidence type="ECO:0000256" key="3">
    <source>
        <dbReference type="ARBA" id="ARBA00022650"/>
    </source>
</evidence>
<accession>A0A7X3D0R9</accession>
<dbReference type="InterPro" id="IPR001057">
    <property type="entry name" value="Glu/AcGlu_kinase"/>
</dbReference>
<feature type="binding site" evidence="8">
    <location>
        <position position="134"/>
    </location>
    <ligand>
        <name>substrate</name>
    </ligand>
</feature>
<dbReference type="InterPro" id="IPR019797">
    <property type="entry name" value="Glutamate_5-kinase_CS"/>
</dbReference>
<proteinExistence type="inferred from homology"/>
<dbReference type="GO" id="GO:0055129">
    <property type="term" value="P:L-proline biosynthetic process"/>
    <property type="evidence" value="ECO:0007669"/>
    <property type="project" value="UniProtKB-UniRule"/>
</dbReference>
<dbReference type="GO" id="GO:0005829">
    <property type="term" value="C:cytosol"/>
    <property type="evidence" value="ECO:0007669"/>
    <property type="project" value="TreeGrafter"/>
</dbReference>